<organism evidence="2 3">
    <name type="scientific">Caenorhabditis remanei</name>
    <name type="common">Caenorhabditis vulgaris</name>
    <dbReference type="NCBI Taxonomy" id="31234"/>
    <lineage>
        <taxon>Eukaryota</taxon>
        <taxon>Metazoa</taxon>
        <taxon>Ecdysozoa</taxon>
        <taxon>Nematoda</taxon>
        <taxon>Chromadorea</taxon>
        <taxon>Rhabditida</taxon>
        <taxon>Rhabditina</taxon>
        <taxon>Rhabditomorpha</taxon>
        <taxon>Rhabditoidea</taxon>
        <taxon>Rhabditidae</taxon>
        <taxon>Peloderinae</taxon>
        <taxon>Caenorhabditis</taxon>
    </lineage>
</organism>
<keyword evidence="1" id="KW-0472">Membrane</keyword>
<protein>
    <submittedName>
        <fullName evidence="2">Uncharacterized protein</fullName>
    </submittedName>
</protein>
<name>A0A6A5HWF3_CAERE</name>
<comment type="caution">
    <text evidence="2">The sequence shown here is derived from an EMBL/GenBank/DDBJ whole genome shotgun (WGS) entry which is preliminary data.</text>
</comment>
<evidence type="ECO:0000313" key="3">
    <source>
        <dbReference type="Proteomes" id="UP000483820"/>
    </source>
</evidence>
<keyword evidence="1" id="KW-0812">Transmembrane</keyword>
<dbReference type="AlphaFoldDB" id="A0A6A5HWF3"/>
<dbReference type="KEGG" id="crq:GCK72_003032"/>
<accession>A0A6A5HWF3</accession>
<evidence type="ECO:0000313" key="2">
    <source>
        <dbReference type="EMBL" id="KAF1771206.1"/>
    </source>
</evidence>
<dbReference type="RefSeq" id="XP_053592415.1">
    <property type="nucleotide sequence ID" value="XM_053723770.1"/>
</dbReference>
<sequence>MIARSSQVVSDRAWCRKWWGCRWTSLPSRGVGCRCGLRTLRFFLHNLFEGNRIARNFDAAEDVFDLGVLFLDFVPVLDLEQLVRGSSISKLVWGGVHHDGDVVGALDFNDRHGDLDHRCHRPEWDCLLLLFFWNVSLWDAAVSLILFLFLFSDDLLNSDLHRCEIFFHLLGGCLEGAVEITALLDELLESDGLGR</sequence>
<dbReference type="Proteomes" id="UP000483820">
    <property type="component" value="Chromosome I"/>
</dbReference>
<dbReference type="EMBL" id="WUAV01000001">
    <property type="protein sequence ID" value="KAF1771206.1"/>
    <property type="molecule type" value="Genomic_DNA"/>
</dbReference>
<evidence type="ECO:0000256" key="1">
    <source>
        <dbReference type="SAM" id="Phobius"/>
    </source>
</evidence>
<gene>
    <name evidence="2" type="ORF">GCK72_003032</name>
</gene>
<keyword evidence="1" id="KW-1133">Transmembrane helix</keyword>
<dbReference type="GeneID" id="78773489"/>
<proteinExistence type="predicted"/>
<dbReference type="CTD" id="78773489"/>
<feature type="transmembrane region" description="Helical" evidence="1">
    <location>
        <begin position="127"/>
        <end position="151"/>
    </location>
</feature>
<reference evidence="2 3" key="1">
    <citation type="submission" date="2019-12" db="EMBL/GenBank/DDBJ databases">
        <title>Chromosome-level assembly of the Caenorhabditis remanei genome.</title>
        <authorList>
            <person name="Teterina A.A."/>
            <person name="Willis J.H."/>
            <person name="Phillips P.C."/>
        </authorList>
    </citation>
    <scope>NUCLEOTIDE SEQUENCE [LARGE SCALE GENOMIC DNA]</scope>
    <source>
        <strain evidence="2 3">PX506</strain>
        <tissue evidence="2">Whole organism</tissue>
    </source>
</reference>